<gene>
    <name evidence="1" type="ORF">SAMN05421773_102496</name>
</gene>
<dbReference type="Proteomes" id="UP000199207">
    <property type="component" value="Unassembled WGS sequence"/>
</dbReference>
<reference evidence="1 2" key="1">
    <citation type="submission" date="2016-10" db="EMBL/GenBank/DDBJ databases">
        <authorList>
            <person name="de Groot N.N."/>
        </authorList>
    </citation>
    <scope>NUCLEOTIDE SEQUENCE [LARGE SCALE GENOMIC DNA]</scope>
    <source>
        <strain evidence="1 2">CGMCC 4.5739</strain>
    </source>
</reference>
<protein>
    <submittedName>
        <fullName evidence="1">Uncharacterized protein</fullName>
    </submittedName>
</protein>
<organism evidence="1 2">
    <name type="scientific">Streptomyces aidingensis</name>
    <dbReference type="NCBI Taxonomy" id="910347"/>
    <lineage>
        <taxon>Bacteria</taxon>
        <taxon>Bacillati</taxon>
        <taxon>Actinomycetota</taxon>
        <taxon>Actinomycetes</taxon>
        <taxon>Kitasatosporales</taxon>
        <taxon>Streptomycetaceae</taxon>
        <taxon>Streptomyces</taxon>
    </lineage>
</organism>
<evidence type="ECO:0000313" key="1">
    <source>
        <dbReference type="EMBL" id="SFC26588.1"/>
    </source>
</evidence>
<sequence length="105" mass="11421">MAEEKPVRRGEPVPFRMAGPGGVVELPSTIAGIRSRLPEDERVQFDLEVRATGAGDLPAVLARWAMHIPTELDDAEEALVLRLKDGDFSGLTFSDDGDDSWRSTG</sequence>
<dbReference type="EMBL" id="FOLM01000002">
    <property type="protein sequence ID" value="SFC26588.1"/>
    <property type="molecule type" value="Genomic_DNA"/>
</dbReference>
<evidence type="ECO:0000313" key="2">
    <source>
        <dbReference type="Proteomes" id="UP000199207"/>
    </source>
</evidence>
<dbReference type="AlphaFoldDB" id="A0A1I1HX84"/>
<dbReference type="STRING" id="910347.SAMN05421773_102496"/>
<accession>A0A1I1HX84</accession>
<keyword evidence="2" id="KW-1185">Reference proteome</keyword>
<name>A0A1I1HX84_9ACTN</name>
<proteinExistence type="predicted"/>